<dbReference type="CDD" id="cd01650">
    <property type="entry name" value="RT_nLTR_like"/>
    <property type="match status" value="1"/>
</dbReference>
<dbReference type="SUPFAM" id="SSF56672">
    <property type="entry name" value="DNA/RNA polymerases"/>
    <property type="match status" value="1"/>
</dbReference>
<dbReference type="EMBL" id="OX465084">
    <property type="protein sequence ID" value="CAI9297521.1"/>
    <property type="molecule type" value="Genomic_DNA"/>
</dbReference>
<dbReference type="PANTHER" id="PTHR33116:SF84">
    <property type="entry name" value="RNA-DIRECTED DNA POLYMERASE"/>
    <property type="match status" value="1"/>
</dbReference>
<evidence type="ECO:0000256" key="1">
    <source>
        <dbReference type="SAM" id="MobiDB-lite"/>
    </source>
</evidence>
<keyword evidence="4" id="KW-1185">Reference proteome</keyword>
<reference evidence="3" key="1">
    <citation type="submission" date="2023-04" db="EMBL/GenBank/DDBJ databases">
        <authorList>
            <person name="Vijverberg K."/>
            <person name="Xiong W."/>
            <person name="Schranz E."/>
        </authorList>
    </citation>
    <scope>NUCLEOTIDE SEQUENCE</scope>
</reference>
<dbReference type="PANTHER" id="PTHR33116">
    <property type="entry name" value="REVERSE TRANSCRIPTASE ZINC-BINDING DOMAIN-CONTAINING PROTEIN-RELATED-RELATED"/>
    <property type="match status" value="1"/>
</dbReference>
<evidence type="ECO:0000313" key="4">
    <source>
        <dbReference type="Proteomes" id="UP001177003"/>
    </source>
</evidence>
<evidence type="ECO:0000259" key="2">
    <source>
        <dbReference type="PROSITE" id="PS50878"/>
    </source>
</evidence>
<dbReference type="InterPro" id="IPR036691">
    <property type="entry name" value="Endo/exonu/phosph_ase_sf"/>
</dbReference>
<protein>
    <recommendedName>
        <fullName evidence="2">Reverse transcriptase domain-containing protein</fullName>
    </recommendedName>
</protein>
<evidence type="ECO:0000313" key="3">
    <source>
        <dbReference type="EMBL" id="CAI9297521.1"/>
    </source>
</evidence>
<accession>A0AA36EI12</accession>
<feature type="region of interest" description="Disordered" evidence="1">
    <location>
        <begin position="1276"/>
        <end position="1318"/>
    </location>
</feature>
<gene>
    <name evidence="3" type="ORF">LSALG_LOCUS36330</name>
</gene>
<dbReference type="InterPro" id="IPR026960">
    <property type="entry name" value="RVT-Znf"/>
</dbReference>
<feature type="domain" description="Reverse transcriptase" evidence="2">
    <location>
        <begin position="218"/>
        <end position="550"/>
    </location>
</feature>
<dbReference type="SUPFAM" id="SSF56219">
    <property type="entry name" value="DNase I-like"/>
    <property type="match status" value="1"/>
</dbReference>
<dbReference type="Pfam" id="PF00078">
    <property type="entry name" value="RVT_1"/>
    <property type="match status" value="1"/>
</dbReference>
<dbReference type="Proteomes" id="UP001177003">
    <property type="component" value="Chromosome 8"/>
</dbReference>
<dbReference type="InterPro" id="IPR000477">
    <property type="entry name" value="RT_dom"/>
</dbReference>
<dbReference type="PROSITE" id="PS50878">
    <property type="entry name" value="RT_POL"/>
    <property type="match status" value="1"/>
</dbReference>
<name>A0AA36EI12_LACSI</name>
<dbReference type="Gene3D" id="3.60.10.10">
    <property type="entry name" value="Endonuclease/exonuclease/phosphatase"/>
    <property type="match status" value="1"/>
</dbReference>
<dbReference type="InterPro" id="IPR043502">
    <property type="entry name" value="DNA/RNA_pol_sf"/>
</dbReference>
<proteinExistence type="predicted"/>
<sequence length="1318" mass="153879">MYRRILWDSLVKHFYSVNNSPWLILGDFNVTKELIDSSAGNSRISKGMVEFNDCMNHIEVQDINRSGLHYTWNQRPNGLNGVLKKLDRVLGNFKFIEDYPDVFANFQPYKCSDHSPMIIKFPVKKKFRVRPFKFVNSLTLLDEFLPLVANVWKTEVEGFGIDDLSRIQFELDRDPGNEDLRIEESFYLQSFLNASREEECYLKQRAKVQWLKEGDSNSNYFHKVVKGKINRNRIENILDSNGNWKEGEEASRVIVDYFREFLGVNHEVISLVCPNNLFTNRLDNNQALDMVNEVTNEEIKRALFDIDDDKAPGPDGKIIVNRIRDHLGCLVSDNQSAFIPGRTILDNVLLSQELVRGYHIDRGYARCALKIDIQKAYDTVNWKFLQHILKEFGFHSSMIKWIMNCVTTSSFMININGRFHGFFQGKRGLRQGCPLSPYLFTLVMEVFNLMLKRCIRDNNGFKYHWRCEKQKITHLCFADDLMVFYHGDSYSIKIIKKALDEFANAAGLVPNLAKSHIFFGNVKGPFKRKILRILPFVEGKLPMKYLGIPLVSTKLFIRDCKGLVDKVKHKVNDWKNKSLSYAGRLQLISAVLSSLPVYWASAVLLPKGTTKEIEKIMRNFLWNSGQNGKGVAKVSWIEICKPKNSLWVKWVKFYLLEGRSFWNQLGNGKDTNMWFDNWHQLGPLGYVLSHREITNAGYNIRDTVSDVIGEGNWSWPAEWLEMIPQLGDFLMPRLIAEKKDEVHWRNHKGTIVPFAINQVSSSLIYHESIVNWYHLVWFQNRIPSHCFILWLAILGRLRTQDRMKKWKDSNGFSCVFCNSQLDSHSHLFFECNYTKEVWSLMKNKVKINHTSDSWFDIIRELQCSLKKKNINDFIKKIALAASVYHIWNERNKRVFGRMNSSVENVVKIITEDIRLKIFSLKMGYLGLNEETCKEWNVPVKRLFGIRINEGVIAVIFVMNDKFNFMRRDKSMRFREWYHREGKNKKQGQAGILLKDSERGFWVEGYFGFSTIVGATTGSISKWWDIHPSITRLGDGIYVKRLWMMMGDDDNWNGMMEKRYNQRRSVKESKNWKIVNRDNREDDILAFYSNILLRYIKDNKDTRVERRKKIAIMESFGNGKEETMCIFIWNSWDIGVHRTSDILDTWMRSMYRDGIFEEWKKRWGVHFECERKFDDHSGLWSWNRIICTFFVYIVARVHGWRHGFTRFVWNFNYKRRLTPPSFGHNSISLSNLPLSLYQFSSKQEANKPLPPLGHPIPSPGKTHLHLGLLLKSIPKSLSTSPASNPTVLSKKPAAEDHQSSFLPPPSPSLLQPQTTASTC</sequence>
<dbReference type="Pfam" id="PF13966">
    <property type="entry name" value="zf-RVT"/>
    <property type="match status" value="1"/>
</dbReference>
<feature type="compositionally biased region" description="Polar residues" evidence="1">
    <location>
        <begin position="1276"/>
        <end position="1286"/>
    </location>
</feature>
<organism evidence="3 4">
    <name type="scientific">Lactuca saligna</name>
    <name type="common">Willowleaf lettuce</name>
    <dbReference type="NCBI Taxonomy" id="75948"/>
    <lineage>
        <taxon>Eukaryota</taxon>
        <taxon>Viridiplantae</taxon>
        <taxon>Streptophyta</taxon>
        <taxon>Embryophyta</taxon>
        <taxon>Tracheophyta</taxon>
        <taxon>Spermatophyta</taxon>
        <taxon>Magnoliopsida</taxon>
        <taxon>eudicotyledons</taxon>
        <taxon>Gunneridae</taxon>
        <taxon>Pentapetalae</taxon>
        <taxon>asterids</taxon>
        <taxon>campanulids</taxon>
        <taxon>Asterales</taxon>
        <taxon>Asteraceae</taxon>
        <taxon>Cichorioideae</taxon>
        <taxon>Cichorieae</taxon>
        <taxon>Lactucinae</taxon>
        <taxon>Lactuca</taxon>
    </lineage>
</organism>